<sequence>MNDNMTSISAKLVAFVVFPNLKLLDITGPMQVFADANQISPGQYDLKVVSANGGAIPSDAVLPVATDPISSLKGNQINTVIVAGGAGAPVAAEDDVFIEQIRDLAARTGRLGSVCTGAFILAKAGLLVGRSAVTHWDSCDRLKDAFADITVQKDAIYIKDGDIWTSAGVTAGIDMSLAMVAEDIGRKYALKLARSLVCYLVRPGGQSQFSGPLQQQIGDSTGKFGDLNIWISDNLTSDLSVETLAEQVRMSPRNFARRYKQHIGVSPAKAVEALRVDAACRLLEESELPLTVIANRCGFFDDERLRRALMRGRNVAPGVYRERFRTGPGVDGGAI</sequence>
<proteinExistence type="predicted"/>
<dbReference type="Proteomes" id="UP000294563">
    <property type="component" value="Unassembled WGS sequence"/>
</dbReference>
<dbReference type="InterPro" id="IPR002818">
    <property type="entry name" value="DJ-1/PfpI"/>
</dbReference>
<dbReference type="Gene3D" id="1.10.10.60">
    <property type="entry name" value="Homeodomain-like"/>
    <property type="match status" value="1"/>
</dbReference>
<dbReference type="PANTHER" id="PTHR43130:SF3">
    <property type="entry name" value="HTH-TYPE TRANSCRIPTIONAL REGULATOR RV1931C"/>
    <property type="match status" value="1"/>
</dbReference>
<comment type="caution">
    <text evidence="4">The sequence shown here is derived from an EMBL/GenBank/DDBJ whole genome shotgun (WGS) entry which is preliminary data.</text>
</comment>
<reference evidence="4 5" key="1">
    <citation type="submission" date="2019-03" db="EMBL/GenBank/DDBJ databases">
        <title>Genomic Encyclopedia of Archaeal and Bacterial Type Strains, Phase II (KMG-II): from individual species to whole genera.</title>
        <authorList>
            <person name="Goeker M."/>
        </authorList>
    </citation>
    <scope>NUCLEOTIDE SEQUENCE [LARGE SCALE GENOMIC DNA]</scope>
    <source>
        <strain evidence="4 5">DSM 29467</strain>
    </source>
</reference>
<keyword evidence="5" id="KW-1185">Reference proteome</keyword>
<dbReference type="PANTHER" id="PTHR43130">
    <property type="entry name" value="ARAC-FAMILY TRANSCRIPTIONAL REGULATOR"/>
    <property type="match status" value="1"/>
</dbReference>
<evidence type="ECO:0000256" key="2">
    <source>
        <dbReference type="ARBA" id="ARBA00023163"/>
    </source>
</evidence>
<dbReference type="PROSITE" id="PS01124">
    <property type="entry name" value="HTH_ARAC_FAMILY_2"/>
    <property type="match status" value="1"/>
</dbReference>
<dbReference type="InterPro" id="IPR052158">
    <property type="entry name" value="INH-QAR"/>
</dbReference>
<dbReference type="SUPFAM" id="SSF52317">
    <property type="entry name" value="Class I glutamine amidotransferase-like"/>
    <property type="match status" value="1"/>
</dbReference>
<dbReference type="Gene3D" id="3.40.50.880">
    <property type="match status" value="1"/>
</dbReference>
<name>A0A4R7LI72_9RHOB</name>
<evidence type="ECO:0000313" key="5">
    <source>
        <dbReference type="Proteomes" id="UP000294563"/>
    </source>
</evidence>
<evidence type="ECO:0000259" key="3">
    <source>
        <dbReference type="PROSITE" id="PS01124"/>
    </source>
</evidence>
<dbReference type="InterPro" id="IPR029062">
    <property type="entry name" value="Class_I_gatase-like"/>
</dbReference>
<dbReference type="CDD" id="cd03137">
    <property type="entry name" value="GATase1_AraC_1"/>
    <property type="match status" value="1"/>
</dbReference>
<dbReference type="GO" id="GO:0003700">
    <property type="term" value="F:DNA-binding transcription factor activity"/>
    <property type="evidence" value="ECO:0007669"/>
    <property type="project" value="InterPro"/>
</dbReference>
<dbReference type="RefSeq" id="WP_211342443.1">
    <property type="nucleotide sequence ID" value="NZ_SOBH01000003.1"/>
</dbReference>
<dbReference type="Pfam" id="PF12833">
    <property type="entry name" value="HTH_18"/>
    <property type="match status" value="1"/>
</dbReference>
<protein>
    <submittedName>
        <fullName evidence="4">Transcriptional regulator GlxA family with amidase domain</fullName>
    </submittedName>
</protein>
<gene>
    <name evidence="4" type="ORF">BDE40_3088</name>
</gene>
<feature type="domain" description="HTH araC/xylS-type" evidence="3">
    <location>
        <begin position="225"/>
        <end position="323"/>
    </location>
</feature>
<dbReference type="Pfam" id="PF01965">
    <property type="entry name" value="DJ-1_PfpI"/>
    <property type="match status" value="1"/>
</dbReference>
<keyword evidence="1" id="KW-0805">Transcription regulation</keyword>
<organism evidence="4 5">
    <name type="scientific">Litoreibacter halocynthiae</name>
    <dbReference type="NCBI Taxonomy" id="1242689"/>
    <lineage>
        <taxon>Bacteria</taxon>
        <taxon>Pseudomonadati</taxon>
        <taxon>Pseudomonadota</taxon>
        <taxon>Alphaproteobacteria</taxon>
        <taxon>Rhodobacterales</taxon>
        <taxon>Roseobacteraceae</taxon>
        <taxon>Litoreibacter</taxon>
    </lineage>
</organism>
<dbReference type="InterPro" id="IPR009057">
    <property type="entry name" value="Homeodomain-like_sf"/>
</dbReference>
<dbReference type="GO" id="GO:0043565">
    <property type="term" value="F:sequence-specific DNA binding"/>
    <property type="evidence" value="ECO:0007669"/>
    <property type="project" value="InterPro"/>
</dbReference>
<dbReference type="InterPro" id="IPR018060">
    <property type="entry name" value="HTH_AraC"/>
</dbReference>
<keyword evidence="2" id="KW-0804">Transcription</keyword>
<accession>A0A4R7LI72</accession>
<dbReference type="AlphaFoldDB" id="A0A4R7LI72"/>
<dbReference type="SMART" id="SM00342">
    <property type="entry name" value="HTH_ARAC"/>
    <property type="match status" value="1"/>
</dbReference>
<dbReference type="EMBL" id="SOBH01000003">
    <property type="protein sequence ID" value="TDT74292.1"/>
    <property type="molecule type" value="Genomic_DNA"/>
</dbReference>
<evidence type="ECO:0000256" key="1">
    <source>
        <dbReference type="ARBA" id="ARBA00023015"/>
    </source>
</evidence>
<dbReference type="SUPFAM" id="SSF46689">
    <property type="entry name" value="Homeodomain-like"/>
    <property type="match status" value="2"/>
</dbReference>
<evidence type="ECO:0000313" key="4">
    <source>
        <dbReference type="EMBL" id="TDT74292.1"/>
    </source>
</evidence>